<dbReference type="KEGG" id="nba:CUN60_00455"/>
<dbReference type="AlphaFoldDB" id="A0A2I7N312"/>
<dbReference type="InterPro" id="IPR058240">
    <property type="entry name" value="rSAM_sf"/>
</dbReference>
<name>A0A2I7N312_9NEIS</name>
<protein>
    <recommendedName>
        <fullName evidence="8">7-carboxy-7-deazaguanine synthase</fullName>
        <shortName evidence="8">CDG synthase</shortName>
        <ecNumber evidence="8">4.3.99.3</ecNumber>
    </recommendedName>
    <alternativeName>
        <fullName evidence="8">Queuosine biosynthesis protein QueE</fullName>
    </alternativeName>
</protein>
<dbReference type="Proteomes" id="UP000236655">
    <property type="component" value="Chromosome"/>
</dbReference>
<feature type="binding site" evidence="8">
    <location>
        <position position="35"/>
    </location>
    <ligand>
        <name>[4Fe-4S] cluster</name>
        <dbReference type="ChEBI" id="CHEBI:49883"/>
        <note>4Fe-4S-S-AdoMet</note>
    </ligand>
</feature>
<keyword evidence="2 8" id="KW-0949">S-adenosyl-L-methionine</keyword>
<dbReference type="PANTHER" id="PTHR42836:SF1">
    <property type="entry name" value="7-CARBOXY-7-DEAZAGUANINE SYNTHASE"/>
    <property type="match status" value="1"/>
</dbReference>
<evidence type="ECO:0000313" key="11">
    <source>
        <dbReference type="Proteomes" id="UP000236655"/>
    </source>
</evidence>
<feature type="binding site" evidence="8">
    <location>
        <position position="27"/>
    </location>
    <ligand>
        <name>substrate</name>
    </ligand>
</feature>
<evidence type="ECO:0000256" key="4">
    <source>
        <dbReference type="ARBA" id="ARBA00022842"/>
    </source>
</evidence>
<organism evidence="10 11">
    <name type="scientific">Aquella oligotrophica</name>
    <dbReference type="NCBI Taxonomy" id="2067065"/>
    <lineage>
        <taxon>Bacteria</taxon>
        <taxon>Pseudomonadati</taxon>
        <taxon>Pseudomonadota</taxon>
        <taxon>Betaproteobacteria</taxon>
        <taxon>Neisseriales</taxon>
        <taxon>Neisseriaceae</taxon>
        <taxon>Aquella</taxon>
    </lineage>
</organism>
<evidence type="ECO:0000256" key="8">
    <source>
        <dbReference type="HAMAP-Rule" id="MF_00917"/>
    </source>
</evidence>
<dbReference type="InterPro" id="IPR007197">
    <property type="entry name" value="rSAM"/>
</dbReference>
<keyword evidence="7 8" id="KW-0456">Lyase</keyword>
<comment type="cofactor">
    <cofactor evidence="8">
        <name>S-adenosyl-L-methionine</name>
        <dbReference type="ChEBI" id="CHEBI:59789"/>
    </cofactor>
    <text evidence="8">Binds 1 S-adenosyl-L-methionine per subunit.</text>
</comment>
<evidence type="ECO:0000313" key="10">
    <source>
        <dbReference type="EMBL" id="AUR50830.1"/>
    </source>
</evidence>
<dbReference type="PANTHER" id="PTHR42836">
    <property type="entry name" value="7-CARBOXY-7-DEAZAGUANINE SYNTHASE"/>
    <property type="match status" value="1"/>
</dbReference>
<dbReference type="OrthoDB" id="9792276at2"/>
<dbReference type="GO" id="GO:0008616">
    <property type="term" value="P:tRNA queuosine(34) biosynthetic process"/>
    <property type="evidence" value="ECO:0007669"/>
    <property type="project" value="UniProtKB-UniRule"/>
</dbReference>
<proteinExistence type="inferred from homology"/>
<dbReference type="NCBIfam" id="TIGR04322">
    <property type="entry name" value="rSAM_QueE_Ecoli"/>
    <property type="match status" value="1"/>
</dbReference>
<keyword evidence="5 8" id="KW-0408">Iron</keyword>
<feature type="domain" description="Radical SAM core" evidence="9">
    <location>
        <begin position="18"/>
        <end position="221"/>
    </location>
</feature>
<feature type="binding site" evidence="8">
    <location>
        <begin position="135"/>
        <end position="137"/>
    </location>
    <ligand>
        <name>S-adenosyl-L-methionine</name>
        <dbReference type="ChEBI" id="CHEBI:59789"/>
    </ligand>
</feature>
<dbReference type="PIRSF" id="PIRSF000370">
    <property type="entry name" value="QueE"/>
    <property type="match status" value="1"/>
</dbReference>
<evidence type="ECO:0000259" key="9">
    <source>
        <dbReference type="PROSITE" id="PS51918"/>
    </source>
</evidence>
<dbReference type="EMBL" id="CP024847">
    <property type="protein sequence ID" value="AUR50830.1"/>
    <property type="molecule type" value="Genomic_DNA"/>
</dbReference>
<comment type="subunit">
    <text evidence="8">Homodimer.</text>
</comment>
<accession>A0A2I7N312</accession>
<dbReference type="GO" id="GO:0000287">
    <property type="term" value="F:magnesium ion binding"/>
    <property type="evidence" value="ECO:0007669"/>
    <property type="project" value="UniProtKB-UniRule"/>
</dbReference>
<comment type="similarity">
    <text evidence="8">Belongs to the radical SAM superfamily. 7-carboxy-7-deazaguanine synthase family.</text>
</comment>
<dbReference type="PROSITE" id="PS51918">
    <property type="entry name" value="RADICAL_SAM"/>
    <property type="match status" value="1"/>
</dbReference>
<dbReference type="GO" id="GO:1904047">
    <property type="term" value="F:S-adenosyl-L-methionine binding"/>
    <property type="evidence" value="ECO:0007669"/>
    <property type="project" value="UniProtKB-UniRule"/>
</dbReference>
<keyword evidence="6 8" id="KW-0411">Iron-sulfur</keyword>
<keyword evidence="8" id="KW-0671">Queuosine biosynthesis</keyword>
<comment type="caution">
    <text evidence="8">Lacks conserved residue(s) required for the propagation of feature annotation.</text>
</comment>
<feature type="binding site" evidence="8">
    <location>
        <position position="91"/>
    </location>
    <ligand>
        <name>substrate</name>
    </ligand>
</feature>
<dbReference type="UniPathway" id="UPA00391"/>
<comment type="function">
    <text evidence="8">Catalyzes the complex heterocyclic radical-mediated conversion of 6-carboxy-5,6,7,8-tetrahydropterin (CPH4) to 7-carboxy-7-deazaguanine (CDG), a step common to the biosynthetic pathways of all 7-deazapurine-containing compounds.</text>
</comment>
<dbReference type="Pfam" id="PF04055">
    <property type="entry name" value="Radical_SAM"/>
    <property type="match status" value="1"/>
</dbReference>
<dbReference type="CDD" id="cd01335">
    <property type="entry name" value="Radical_SAM"/>
    <property type="match status" value="1"/>
</dbReference>
<dbReference type="InterPro" id="IPR027609">
    <property type="entry name" value="rSAM_QueE_proteobac"/>
</dbReference>
<dbReference type="SFLD" id="SFLDS00029">
    <property type="entry name" value="Radical_SAM"/>
    <property type="match status" value="1"/>
</dbReference>
<feature type="binding site" evidence="8">
    <location>
        <position position="38"/>
    </location>
    <ligand>
        <name>[4Fe-4S] cluster</name>
        <dbReference type="ChEBI" id="CHEBI:49883"/>
        <note>4Fe-4S-S-AdoMet</note>
    </ligand>
</feature>
<feature type="binding site" evidence="8">
    <location>
        <position position="31"/>
    </location>
    <ligand>
        <name>[4Fe-4S] cluster</name>
        <dbReference type="ChEBI" id="CHEBI:49883"/>
        <note>4Fe-4S-S-AdoMet</note>
    </ligand>
</feature>
<sequence>MQYPINEIFYTLQGEASFVGQPSVFIRLQGCNVGCAFCDTKHTWELDTANQVKTIQVIEKTGDRLGWAYFSLEEILAEIARYPACRHIVFTGGEPAMYDLRELISILEDKGYSTQIETSGTEILRVSEKTWVTLSPKIDMPGNKTILAENVARANEIKMPVGKIQDIEKLKRLLQQHAVTNKLIWLQPLSCKENPTKLCIEAALANNWRLSAQVHKYINIR</sequence>
<dbReference type="Gene3D" id="3.20.20.70">
    <property type="entry name" value="Aldolase class I"/>
    <property type="match status" value="1"/>
</dbReference>
<feature type="binding site" evidence="8">
    <location>
        <position position="40"/>
    </location>
    <ligand>
        <name>Mg(2+)</name>
        <dbReference type="ChEBI" id="CHEBI:18420"/>
    </ligand>
</feature>
<dbReference type="GO" id="GO:0016840">
    <property type="term" value="F:carbon-nitrogen lyase activity"/>
    <property type="evidence" value="ECO:0007669"/>
    <property type="project" value="UniProtKB-UniRule"/>
</dbReference>
<dbReference type="InterPro" id="IPR013785">
    <property type="entry name" value="Aldolase_TIM"/>
</dbReference>
<comment type="catalytic activity">
    <reaction evidence="8">
        <text>6-carboxy-5,6,7,8-tetrahydropterin + H(+) = 7-carboxy-7-carbaguanine + NH4(+)</text>
        <dbReference type="Rhea" id="RHEA:27974"/>
        <dbReference type="ChEBI" id="CHEBI:15378"/>
        <dbReference type="ChEBI" id="CHEBI:28938"/>
        <dbReference type="ChEBI" id="CHEBI:61032"/>
        <dbReference type="ChEBI" id="CHEBI:61036"/>
        <dbReference type="EC" id="4.3.99.3"/>
    </reaction>
</comment>
<keyword evidence="3 8" id="KW-0479">Metal-binding</keyword>
<dbReference type="RefSeq" id="WP_102950130.1">
    <property type="nucleotide sequence ID" value="NZ_CP024847.1"/>
</dbReference>
<dbReference type="InterPro" id="IPR024924">
    <property type="entry name" value="7-CO-7-deazaguanine_synth-like"/>
</dbReference>
<comment type="cofactor">
    <cofactor evidence="8">
        <name>[4Fe-4S] cluster</name>
        <dbReference type="ChEBI" id="CHEBI:49883"/>
    </cofactor>
    <text evidence="8">Binds 1 [4Fe-4S] cluster. The cluster is coordinated with 3 cysteines and an exchangeable S-adenosyl-L-methionine.</text>
</comment>
<reference evidence="11" key="1">
    <citation type="submission" date="2017-11" db="EMBL/GenBank/DDBJ databases">
        <authorList>
            <person name="Chan K.G."/>
            <person name="Lee L.S."/>
        </authorList>
    </citation>
    <scope>NUCLEOTIDE SEQUENCE [LARGE SCALE GENOMIC DNA]</scope>
    <source>
        <strain evidence="11">DSM 100970</strain>
    </source>
</reference>
<evidence type="ECO:0000256" key="5">
    <source>
        <dbReference type="ARBA" id="ARBA00023004"/>
    </source>
</evidence>
<feature type="binding site" evidence="8">
    <location>
        <begin position="37"/>
        <end position="39"/>
    </location>
    <ligand>
        <name>S-adenosyl-L-methionine</name>
        <dbReference type="ChEBI" id="CHEBI:59789"/>
    </ligand>
</feature>
<evidence type="ECO:0000256" key="1">
    <source>
        <dbReference type="ARBA" id="ARBA00022485"/>
    </source>
</evidence>
<evidence type="ECO:0000256" key="3">
    <source>
        <dbReference type="ARBA" id="ARBA00022723"/>
    </source>
</evidence>
<comment type="cofactor">
    <cofactor evidence="8">
        <name>Mg(2+)</name>
        <dbReference type="ChEBI" id="CHEBI:18420"/>
    </cofactor>
</comment>
<evidence type="ECO:0000256" key="2">
    <source>
        <dbReference type="ARBA" id="ARBA00022691"/>
    </source>
</evidence>
<feature type="binding site" evidence="8">
    <location>
        <begin position="12"/>
        <end position="14"/>
    </location>
    <ligand>
        <name>substrate</name>
    </ligand>
</feature>
<keyword evidence="4 8" id="KW-0460">Magnesium</keyword>
<dbReference type="GO" id="GO:0051539">
    <property type="term" value="F:4 iron, 4 sulfur cluster binding"/>
    <property type="evidence" value="ECO:0007669"/>
    <property type="project" value="UniProtKB-UniRule"/>
</dbReference>
<dbReference type="EC" id="4.3.99.3" evidence="8"/>
<keyword evidence="11" id="KW-1185">Reference proteome</keyword>
<keyword evidence="1 8" id="KW-0004">4Fe-4S</keyword>
<evidence type="ECO:0000256" key="7">
    <source>
        <dbReference type="ARBA" id="ARBA00023239"/>
    </source>
</evidence>
<evidence type="ECO:0000256" key="6">
    <source>
        <dbReference type="ARBA" id="ARBA00023014"/>
    </source>
</evidence>
<feature type="binding site" evidence="8">
    <location>
        <position position="93"/>
    </location>
    <ligand>
        <name>S-adenosyl-L-methionine</name>
        <dbReference type="ChEBI" id="CHEBI:59789"/>
    </ligand>
</feature>
<gene>
    <name evidence="8" type="primary">queE</name>
    <name evidence="10" type="ORF">CUN60_00455</name>
</gene>
<dbReference type="SUPFAM" id="SSF102114">
    <property type="entry name" value="Radical SAM enzymes"/>
    <property type="match status" value="1"/>
</dbReference>
<dbReference type="HAMAP" id="MF_00917">
    <property type="entry name" value="QueE"/>
    <property type="match status" value="1"/>
</dbReference>
<comment type="pathway">
    <text evidence="8">Purine metabolism; 7-cyano-7-deazaguanine biosynthesis.</text>
</comment>